<dbReference type="AlphaFoldDB" id="A0A0A8Y5H2"/>
<reference evidence="1" key="1">
    <citation type="submission" date="2014-09" db="EMBL/GenBank/DDBJ databases">
        <authorList>
            <person name="Magalhaes I.L.F."/>
            <person name="Oliveira U."/>
            <person name="Santos F.R."/>
            <person name="Vidigal T.H.D.A."/>
            <person name="Brescovit A.D."/>
            <person name="Santos A.J."/>
        </authorList>
    </citation>
    <scope>NUCLEOTIDE SEQUENCE</scope>
    <source>
        <tissue evidence="1">Shoot tissue taken approximately 20 cm above the soil surface</tissue>
    </source>
</reference>
<name>A0A0A8Y5H2_ARUDO</name>
<proteinExistence type="predicted"/>
<dbReference type="EMBL" id="GBRH01276664">
    <property type="protein sequence ID" value="JAD21231.1"/>
    <property type="molecule type" value="Transcribed_RNA"/>
</dbReference>
<sequence length="50" mass="6183">MQYHSLLMQYEQCNTIPYLYFHIVCCEDNQTSCLVWIFEYLVFMIAFIYN</sequence>
<accession>A0A0A8Y5H2</accession>
<evidence type="ECO:0000313" key="1">
    <source>
        <dbReference type="EMBL" id="JAD21231.1"/>
    </source>
</evidence>
<protein>
    <submittedName>
        <fullName evidence="1">Uncharacterized protein</fullName>
    </submittedName>
</protein>
<organism evidence="1">
    <name type="scientific">Arundo donax</name>
    <name type="common">Giant reed</name>
    <name type="synonym">Donax arundinaceus</name>
    <dbReference type="NCBI Taxonomy" id="35708"/>
    <lineage>
        <taxon>Eukaryota</taxon>
        <taxon>Viridiplantae</taxon>
        <taxon>Streptophyta</taxon>
        <taxon>Embryophyta</taxon>
        <taxon>Tracheophyta</taxon>
        <taxon>Spermatophyta</taxon>
        <taxon>Magnoliopsida</taxon>
        <taxon>Liliopsida</taxon>
        <taxon>Poales</taxon>
        <taxon>Poaceae</taxon>
        <taxon>PACMAD clade</taxon>
        <taxon>Arundinoideae</taxon>
        <taxon>Arundineae</taxon>
        <taxon>Arundo</taxon>
    </lineage>
</organism>
<reference evidence="1" key="2">
    <citation type="journal article" date="2015" name="Data Brief">
        <title>Shoot transcriptome of the giant reed, Arundo donax.</title>
        <authorList>
            <person name="Barrero R.A."/>
            <person name="Guerrero F.D."/>
            <person name="Moolhuijzen P."/>
            <person name="Goolsby J.A."/>
            <person name="Tidwell J."/>
            <person name="Bellgard S.E."/>
            <person name="Bellgard M.I."/>
        </authorList>
    </citation>
    <scope>NUCLEOTIDE SEQUENCE</scope>
    <source>
        <tissue evidence="1">Shoot tissue taken approximately 20 cm above the soil surface</tissue>
    </source>
</reference>